<evidence type="ECO:0000256" key="2">
    <source>
        <dbReference type="ARBA" id="ARBA00023125"/>
    </source>
</evidence>
<dbReference type="SUPFAM" id="SSF56349">
    <property type="entry name" value="DNA breaking-rejoining enzymes"/>
    <property type="match status" value="1"/>
</dbReference>
<accession>A0AA48H9S0</accession>
<evidence type="ECO:0000313" key="8">
    <source>
        <dbReference type="Proteomes" id="UP001337723"/>
    </source>
</evidence>
<dbReference type="Pfam" id="PF00589">
    <property type="entry name" value="Phage_integrase"/>
    <property type="match status" value="1"/>
</dbReference>
<dbReference type="EMBL" id="AP027266">
    <property type="protein sequence ID" value="BDW84323.1"/>
    <property type="molecule type" value="Genomic_DNA"/>
</dbReference>
<evidence type="ECO:0000256" key="4">
    <source>
        <dbReference type="PROSITE-ProRule" id="PRU01248"/>
    </source>
</evidence>
<evidence type="ECO:0000313" key="7">
    <source>
        <dbReference type="EMBL" id="BDW84323.1"/>
    </source>
</evidence>
<dbReference type="InterPro" id="IPR004107">
    <property type="entry name" value="Integrase_SAM-like_N"/>
</dbReference>
<keyword evidence="1" id="KW-0229">DNA integration</keyword>
<dbReference type="KEGG" id="rmai:MACH21_05000"/>
<dbReference type="InterPro" id="IPR013762">
    <property type="entry name" value="Integrase-like_cat_sf"/>
</dbReference>
<dbReference type="PROSITE" id="PS51898">
    <property type="entry name" value="TYR_RECOMBINASE"/>
    <property type="match status" value="1"/>
</dbReference>
<sequence length="358" mass="40771">MAVDEDEIDLIAFAAEAERDSVIPSQRRAFDDAFVGRVDVDHYLEEYLLKADLAPKTVKEQRGLIGRFAAWCRERGIKLDRINKRTAGKYVSEVIDEMHPSTQKKHLTALRSYWRFLARRGHVTLPAGEKIKTGWPWNDQEMERNGKRVERGSKEERERPFTDDEVITLLYAQLPGRNKWNTTLRDAVKIGLLSGMRLAEILTLWVEEVRDEGPEIGIVFDIQQGKTEAAARKVPVHSELQEIIQRRMRGKKGKEWLFDECAKLGDPGDTLGKAFGRFRKALGVHEKPEGVRRSLVNFHSTRRTFATKADRAGVRDAIIKDVLGHVPDKKDTTRSSYIAKSSGRQMRACVEAVKVPSP</sequence>
<feature type="domain" description="Tyr recombinase" evidence="5">
    <location>
        <begin position="157"/>
        <end position="351"/>
    </location>
</feature>
<dbReference type="AlphaFoldDB" id="A0AA48H9S0"/>
<name>A0AA48H9S0_9RHOB</name>
<gene>
    <name evidence="7" type="ORF">MACH21_05000</name>
</gene>
<reference evidence="7 8" key="1">
    <citation type="submission" date="2023-01" db="EMBL/GenBank/DDBJ databases">
        <title>Complete genome sequence of Roseicyclus marinus strain Dej080120_10.</title>
        <authorList>
            <person name="Ueki S."/>
            <person name="Maruyama F."/>
        </authorList>
    </citation>
    <scope>NUCLEOTIDE SEQUENCE [LARGE SCALE GENOMIC DNA]</scope>
    <source>
        <strain evidence="7 8">Dej080120_10</strain>
    </source>
</reference>
<dbReference type="PROSITE" id="PS51900">
    <property type="entry name" value="CB"/>
    <property type="match status" value="1"/>
</dbReference>
<evidence type="ECO:0000256" key="3">
    <source>
        <dbReference type="ARBA" id="ARBA00023172"/>
    </source>
</evidence>
<dbReference type="PANTHER" id="PTHR30349">
    <property type="entry name" value="PHAGE INTEGRASE-RELATED"/>
    <property type="match status" value="1"/>
</dbReference>
<dbReference type="GO" id="GO:0015074">
    <property type="term" value="P:DNA integration"/>
    <property type="evidence" value="ECO:0007669"/>
    <property type="project" value="UniProtKB-KW"/>
</dbReference>
<evidence type="ECO:0008006" key="9">
    <source>
        <dbReference type="Google" id="ProtNLM"/>
    </source>
</evidence>
<feature type="domain" description="Core-binding (CB)" evidence="6">
    <location>
        <begin position="38"/>
        <end position="118"/>
    </location>
</feature>
<keyword evidence="3" id="KW-0233">DNA recombination</keyword>
<evidence type="ECO:0000259" key="5">
    <source>
        <dbReference type="PROSITE" id="PS51898"/>
    </source>
</evidence>
<dbReference type="GO" id="GO:0006310">
    <property type="term" value="P:DNA recombination"/>
    <property type="evidence" value="ECO:0007669"/>
    <property type="project" value="UniProtKB-KW"/>
</dbReference>
<evidence type="ECO:0000256" key="1">
    <source>
        <dbReference type="ARBA" id="ARBA00022908"/>
    </source>
</evidence>
<dbReference type="InterPro" id="IPR050090">
    <property type="entry name" value="Tyrosine_recombinase_XerCD"/>
</dbReference>
<keyword evidence="8" id="KW-1185">Reference proteome</keyword>
<dbReference type="Gene3D" id="1.10.150.130">
    <property type="match status" value="1"/>
</dbReference>
<keyword evidence="2 4" id="KW-0238">DNA-binding</keyword>
<dbReference type="Gene3D" id="1.10.443.10">
    <property type="entry name" value="Intergrase catalytic core"/>
    <property type="match status" value="1"/>
</dbReference>
<evidence type="ECO:0000259" key="6">
    <source>
        <dbReference type="PROSITE" id="PS51900"/>
    </source>
</evidence>
<dbReference type="InterPro" id="IPR044068">
    <property type="entry name" value="CB"/>
</dbReference>
<dbReference type="Proteomes" id="UP001337723">
    <property type="component" value="Chromosome"/>
</dbReference>
<dbReference type="InterPro" id="IPR002104">
    <property type="entry name" value="Integrase_catalytic"/>
</dbReference>
<dbReference type="GO" id="GO:0003677">
    <property type="term" value="F:DNA binding"/>
    <property type="evidence" value="ECO:0007669"/>
    <property type="project" value="UniProtKB-UniRule"/>
</dbReference>
<protein>
    <recommendedName>
        <fullName evidence="9">Site-specific recombinase XerD</fullName>
    </recommendedName>
</protein>
<proteinExistence type="predicted"/>
<dbReference type="Pfam" id="PF02899">
    <property type="entry name" value="Phage_int_SAM_1"/>
    <property type="match status" value="1"/>
</dbReference>
<dbReference type="InterPro" id="IPR010998">
    <property type="entry name" value="Integrase_recombinase_N"/>
</dbReference>
<organism evidence="7 8">
    <name type="scientific">Roseicyclus marinus</name>
    <dbReference type="NCBI Taxonomy" id="2161673"/>
    <lineage>
        <taxon>Bacteria</taxon>
        <taxon>Pseudomonadati</taxon>
        <taxon>Pseudomonadota</taxon>
        <taxon>Alphaproteobacteria</taxon>
        <taxon>Rhodobacterales</taxon>
        <taxon>Roseobacteraceae</taxon>
        <taxon>Roseicyclus</taxon>
    </lineage>
</organism>
<dbReference type="InterPro" id="IPR011010">
    <property type="entry name" value="DNA_brk_join_enz"/>
</dbReference>